<evidence type="ECO:0000313" key="1">
    <source>
        <dbReference type="EMBL" id="KAG0420444.1"/>
    </source>
</evidence>
<evidence type="ECO:0000313" key="2">
    <source>
        <dbReference type="Proteomes" id="UP000805193"/>
    </source>
</evidence>
<dbReference type="EMBL" id="JABSTQ010010508">
    <property type="protein sequence ID" value="KAG0420444.1"/>
    <property type="molecule type" value="Genomic_DNA"/>
</dbReference>
<comment type="caution">
    <text evidence="1">The sequence shown here is derived from an EMBL/GenBank/DDBJ whole genome shotgun (WGS) entry which is preliminary data.</text>
</comment>
<keyword evidence="2" id="KW-1185">Reference proteome</keyword>
<reference evidence="1 2" key="1">
    <citation type="journal article" date="2020" name="Cell">
        <title>Large-Scale Comparative Analyses of Tick Genomes Elucidate Their Genetic Diversity and Vector Capacities.</title>
        <authorList>
            <consortium name="Tick Genome and Microbiome Consortium (TIGMIC)"/>
            <person name="Jia N."/>
            <person name="Wang J."/>
            <person name="Shi W."/>
            <person name="Du L."/>
            <person name="Sun Y."/>
            <person name="Zhan W."/>
            <person name="Jiang J.F."/>
            <person name="Wang Q."/>
            <person name="Zhang B."/>
            <person name="Ji P."/>
            <person name="Bell-Sakyi L."/>
            <person name="Cui X.M."/>
            <person name="Yuan T.T."/>
            <person name="Jiang B.G."/>
            <person name="Yang W.F."/>
            <person name="Lam T.T."/>
            <person name="Chang Q.C."/>
            <person name="Ding S.J."/>
            <person name="Wang X.J."/>
            <person name="Zhu J.G."/>
            <person name="Ruan X.D."/>
            <person name="Zhao L."/>
            <person name="Wei J.T."/>
            <person name="Ye R.Z."/>
            <person name="Que T.C."/>
            <person name="Du C.H."/>
            <person name="Zhou Y.H."/>
            <person name="Cheng J.X."/>
            <person name="Dai P.F."/>
            <person name="Guo W.B."/>
            <person name="Han X.H."/>
            <person name="Huang E.J."/>
            <person name="Li L.F."/>
            <person name="Wei W."/>
            <person name="Gao Y.C."/>
            <person name="Liu J.Z."/>
            <person name="Shao H.Z."/>
            <person name="Wang X."/>
            <person name="Wang C.C."/>
            <person name="Yang T.C."/>
            <person name="Huo Q.B."/>
            <person name="Li W."/>
            <person name="Chen H.Y."/>
            <person name="Chen S.E."/>
            <person name="Zhou L.G."/>
            <person name="Ni X.B."/>
            <person name="Tian J.H."/>
            <person name="Sheng Y."/>
            <person name="Liu T."/>
            <person name="Pan Y.S."/>
            <person name="Xia L.Y."/>
            <person name="Li J."/>
            <person name="Zhao F."/>
            <person name="Cao W.C."/>
        </authorList>
    </citation>
    <scope>NUCLEOTIDE SEQUENCE [LARGE SCALE GENOMIC DNA]</scope>
    <source>
        <strain evidence="1">Iper-2018</strain>
    </source>
</reference>
<proteinExistence type="predicted"/>
<accession>A0AC60PIC9</accession>
<dbReference type="Proteomes" id="UP000805193">
    <property type="component" value="Unassembled WGS sequence"/>
</dbReference>
<name>A0AC60PIC9_IXOPE</name>
<sequence>MVANEAVQGDLGWSSSEASEATSKITNDSRLRLMNRSGWAKGLFVYTHITGVQTCWRRRLYQLEKKYGFFAVPVTTPLDKNWEREVPTRVREEEVPQ</sequence>
<gene>
    <name evidence="1" type="ORF">HPB47_003500</name>
</gene>
<protein>
    <submittedName>
        <fullName evidence="1">Uncharacterized protein</fullName>
    </submittedName>
</protein>
<organism evidence="1 2">
    <name type="scientific">Ixodes persulcatus</name>
    <name type="common">Taiga tick</name>
    <dbReference type="NCBI Taxonomy" id="34615"/>
    <lineage>
        <taxon>Eukaryota</taxon>
        <taxon>Metazoa</taxon>
        <taxon>Ecdysozoa</taxon>
        <taxon>Arthropoda</taxon>
        <taxon>Chelicerata</taxon>
        <taxon>Arachnida</taxon>
        <taxon>Acari</taxon>
        <taxon>Parasitiformes</taxon>
        <taxon>Ixodida</taxon>
        <taxon>Ixodoidea</taxon>
        <taxon>Ixodidae</taxon>
        <taxon>Ixodinae</taxon>
        <taxon>Ixodes</taxon>
    </lineage>
</organism>